<dbReference type="Proteomes" id="UP000023152">
    <property type="component" value="Unassembled WGS sequence"/>
</dbReference>
<organism evidence="2 3">
    <name type="scientific">Reticulomyxa filosa</name>
    <dbReference type="NCBI Taxonomy" id="46433"/>
    <lineage>
        <taxon>Eukaryota</taxon>
        <taxon>Sar</taxon>
        <taxon>Rhizaria</taxon>
        <taxon>Retaria</taxon>
        <taxon>Foraminifera</taxon>
        <taxon>Monothalamids</taxon>
        <taxon>Reticulomyxidae</taxon>
        <taxon>Reticulomyxa</taxon>
    </lineage>
</organism>
<dbReference type="AlphaFoldDB" id="X6LTC4"/>
<evidence type="ECO:0000256" key="1">
    <source>
        <dbReference type="SAM" id="SignalP"/>
    </source>
</evidence>
<gene>
    <name evidence="2" type="ORF">RFI_32209</name>
</gene>
<dbReference type="EMBL" id="ASPP01028422">
    <property type="protein sequence ID" value="ETO05188.1"/>
    <property type="molecule type" value="Genomic_DNA"/>
</dbReference>
<proteinExistence type="predicted"/>
<accession>X6LTC4</accession>
<feature type="chain" id="PRO_5004975259" evidence="1">
    <location>
        <begin position="20"/>
        <end position="237"/>
    </location>
</feature>
<keyword evidence="1" id="KW-0732">Signal</keyword>
<comment type="caution">
    <text evidence="2">The sequence shown here is derived from an EMBL/GenBank/DDBJ whole genome shotgun (WGS) entry which is preliminary data.</text>
</comment>
<evidence type="ECO:0000313" key="2">
    <source>
        <dbReference type="EMBL" id="ETO05188.1"/>
    </source>
</evidence>
<name>X6LTC4_RETFI</name>
<feature type="signal peptide" evidence="1">
    <location>
        <begin position="1"/>
        <end position="19"/>
    </location>
</feature>
<keyword evidence="3" id="KW-1185">Reference proteome</keyword>
<protein>
    <submittedName>
        <fullName evidence="2">Uncharacterized protein</fullName>
    </submittedName>
</protein>
<evidence type="ECO:0000313" key="3">
    <source>
        <dbReference type="Proteomes" id="UP000023152"/>
    </source>
</evidence>
<sequence>MNTFLFELLFLQHINTTLNVWESQCFHVNANMAFLIELPFKLNGIKNDYQEILHTIFSLPSLPIVKVSKDTNPYVFGPEAQFAIKWMKEFFDGNLKYGDPNMQQISDLESTEMIQIMQINCPKMMQASHLHQTAFYKYLHNQFSPLSTSVFLRNEDIESQRWPIRFKNEVTKSVIEMSTDLFSRFNQRGRVYSKKSLEESTGKDKFYLCKKWKRANHFLYLVNQDDVGLSNLLNFFK</sequence>
<reference evidence="2 3" key="1">
    <citation type="journal article" date="2013" name="Curr. Biol.">
        <title>The Genome of the Foraminiferan Reticulomyxa filosa.</title>
        <authorList>
            <person name="Glockner G."/>
            <person name="Hulsmann N."/>
            <person name="Schleicher M."/>
            <person name="Noegel A.A."/>
            <person name="Eichinger L."/>
            <person name="Gallinger C."/>
            <person name="Pawlowski J."/>
            <person name="Sierra R."/>
            <person name="Euteneuer U."/>
            <person name="Pillet L."/>
            <person name="Moustafa A."/>
            <person name="Platzer M."/>
            <person name="Groth M."/>
            <person name="Szafranski K."/>
            <person name="Schliwa M."/>
        </authorList>
    </citation>
    <scope>NUCLEOTIDE SEQUENCE [LARGE SCALE GENOMIC DNA]</scope>
</reference>